<dbReference type="GO" id="GO:0000226">
    <property type="term" value="P:microtubule cytoskeleton organization"/>
    <property type="evidence" value="ECO:0007669"/>
    <property type="project" value="TreeGrafter"/>
</dbReference>
<name>A0A1B6MMN0_9HEMI</name>
<evidence type="ECO:0000256" key="2">
    <source>
        <dbReference type="ARBA" id="ARBA00022598"/>
    </source>
</evidence>
<keyword evidence="3" id="KW-0547">Nucleotide-binding</keyword>
<evidence type="ECO:0000313" key="8">
    <source>
        <dbReference type="EMBL" id="JAT37172.1"/>
    </source>
</evidence>
<evidence type="ECO:0000256" key="4">
    <source>
        <dbReference type="ARBA" id="ARBA00022840"/>
    </source>
</evidence>
<gene>
    <name evidence="8" type="ORF">g.24708</name>
</gene>
<protein>
    <recommendedName>
        <fullName evidence="5">Tubulin--tyrosine ligase-like protein 5</fullName>
    </recommendedName>
</protein>
<dbReference type="GO" id="GO:0015631">
    <property type="term" value="F:tubulin binding"/>
    <property type="evidence" value="ECO:0007669"/>
    <property type="project" value="TreeGrafter"/>
</dbReference>
<comment type="similarity">
    <text evidence="1">Belongs to the tubulin--tyrosine ligase family.</text>
</comment>
<accession>A0A1B6MMN0</accession>
<sequence>RGRGIYIVNSPDEVPLEESVVVAKYIENPLLVSGHKCDLRLYVAVTSYDPLIVYLYEEGLVRLATVKYDPNRKHLWNPCMHLCNYSINKHHSDYIKSEDPEAEDVGHKWTLSALLRHLKSLNLDTALLMQRIEEVIIKSLLATAPSIIAACKLFVPSIVNCFELYGFDILIDSELKPWLLEVNLSPSLGCDSPLDTRLKSALLVDLLTLVGLPAVDPVVRPQPRPHRPATADRRDLTTSRRVQSADSLPNVKHHSRPIHSAPVHSLSSEEVRMVRYAKAQFERRGGFIRIFPAAESWKRYSVYLDPVTGIPSVPPGTSWAVPPSHNNNLQLHQQLFPEFVKYLPAVISSERLCRYERALSKGHRTSLDDNRLTADSDLPTQLDAKVLKQEVGKCLQDGFKLSKIQTRQAFGLYLQCVLGRMSGQKGKAKMRIDDGDSELILRFLQRASHNLRTAYHVKAPNRSLIGKDRVAIVAKNLSDFLYLYNRETDSLPTPADTSNFVPNRLFMLFLQVAKESDLEQILVLNTQLHKCAQVLLGHCGSPSAVKLHSQGLLHSISRPYGPYDKASFSECDCNKKSLPQMIGGTKDTSRSNLKVSRAL</sequence>
<feature type="compositionally biased region" description="Basic and acidic residues" evidence="7">
    <location>
        <begin position="229"/>
        <end position="238"/>
    </location>
</feature>
<feature type="region of interest" description="Disordered" evidence="7">
    <location>
        <begin position="219"/>
        <end position="259"/>
    </location>
</feature>
<reference evidence="8" key="1">
    <citation type="submission" date="2015-11" db="EMBL/GenBank/DDBJ databases">
        <title>De novo transcriptome assembly of four potential Pierce s Disease insect vectors from Arizona vineyards.</title>
        <authorList>
            <person name="Tassone E.E."/>
        </authorList>
    </citation>
    <scope>NUCLEOTIDE SEQUENCE</scope>
</reference>
<evidence type="ECO:0000256" key="3">
    <source>
        <dbReference type="ARBA" id="ARBA00022741"/>
    </source>
</evidence>
<dbReference type="AlphaFoldDB" id="A0A1B6MMN0"/>
<dbReference type="Gene3D" id="3.30.470.20">
    <property type="entry name" value="ATP-grasp fold, B domain"/>
    <property type="match status" value="1"/>
</dbReference>
<feature type="non-terminal residue" evidence="8">
    <location>
        <position position="1"/>
    </location>
</feature>
<organism evidence="8">
    <name type="scientific">Graphocephala atropunctata</name>
    <dbReference type="NCBI Taxonomy" id="36148"/>
    <lineage>
        <taxon>Eukaryota</taxon>
        <taxon>Metazoa</taxon>
        <taxon>Ecdysozoa</taxon>
        <taxon>Arthropoda</taxon>
        <taxon>Hexapoda</taxon>
        <taxon>Insecta</taxon>
        <taxon>Pterygota</taxon>
        <taxon>Neoptera</taxon>
        <taxon>Paraneoptera</taxon>
        <taxon>Hemiptera</taxon>
        <taxon>Auchenorrhyncha</taxon>
        <taxon>Membracoidea</taxon>
        <taxon>Cicadellidae</taxon>
        <taxon>Cicadellinae</taxon>
        <taxon>Cicadellini</taxon>
        <taxon>Graphocephala</taxon>
    </lineage>
</organism>
<keyword evidence="2" id="KW-0436">Ligase</keyword>
<comment type="catalytic activity">
    <reaction evidence="6">
        <text>L-glutamyl-[protein] + L-glutamate + ATP = gamma-L-glutamyl-L-glutamyl-[protein] + ADP + phosphate + H(+)</text>
        <dbReference type="Rhea" id="RHEA:60144"/>
        <dbReference type="Rhea" id="RHEA-COMP:10208"/>
        <dbReference type="Rhea" id="RHEA-COMP:15517"/>
        <dbReference type="ChEBI" id="CHEBI:15378"/>
        <dbReference type="ChEBI" id="CHEBI:29973"/>
        <dbReference type="ChEBI" id="CHEBI:29985"/>
        <dbReference type="ChEBI" id="CHEBI:30616"/>
        <dbReference type="ChEBI" id="CHEBI:43474"/>
        <dbReference type="ChEBI" id="CHEBI:143622"/>
        <dbReference type="ChEBI" id="CHEBI:456216"/>
    </reaction>
    <physiologicalReaction direction="left-to-right" evidence="6">
        <dbReference type="Rhea" id="RHEA:60145"/>
    </physiologicalReaction>
</comment>
<dbReference type="GO" id="GO:0070740">
    <property type="term" value="F:tubulin-glutamic acid ligase activity"/>
    <property type="evidence" value="ECO:0007669"/>
    <property type="project" value="TreeGrafter"/>
</dbReference>
<dbReference type="GO" id="GO:0036064">
    <property type="term" value="C:ciliary basal body"/>
    <property type="evidence" value="ECO:0007669"/>
    <property type="project" value="TreeGrafter"/>
</dbReference>
<evidence type="ECO:0000256" key="1">
    <source>
        <dbReference type="ARBA" id="ARBA00006820"/>
    </source>
</evidence>
<evidence type="ECO:0000256" key="7">
    <source>
        <dbReference type="SAM" id="MobiDB-lite"/>
    </source>
</evidence>
<dbReference type="PANTHER" id="PTHR12241:SF145">
    <property type="entry name" value="TUBULIN POLYGLUTAMYLASE TTLL5"/>
    <property type="match status" value="1"/>
</dbReference>
<dbReference type="InterPro" id="IPR004344">
    <property type="entry name" value="TTL/TTLL_fam"/>
</dbReference>
<dbReference type="GO" id="GO:0005524">
    <property type="term" value="F:ATP binding"/>
    <property type="evidence" value="ECO:0007669"/>
    <property type="project" value="UniProtKB-KW"/>
</dbReference>
<dbReference type="Pfam" id="PF03133">
    <property type="entry name" value="TTL"/>
    <property type="match status" value="1"/>
</dbReference>
<evidence type="ECO:0000256" key="5">
    <source>
        <dbReference type="ARBA" id="ARBA00041448"/>
    </source>
</evidence>
<proteinExistence type="inferred from homology"/>
<dbReference type="PROSITE" id="PS51221">
    <property type="entry name" value="TTL"/>
    <property type="match status" value="1"/>
</dbReference>
<keyword evidence="4" id="KW-0067">ATP-binding</keyword>
<dbReference type="PANTHER" id="PTHR12241">
    <property type="entry name" value="TUBULIN POLYGLUTAMYLASE"/>
    <property type="match status" value="1"/>
</dbReference>
<dbReference type="SUPFAM" id="SSF56059">
    <property type="entry name" value="Glutathione synthetase ATP-binding domain-like"/>
    <property type="match status" value="1"/>
</dbReference>
<evidence type="ECO:0000256" key="6">
    <source>
        <dbReference type="ARBA" id="ARBA00049274"/>
    </source>
</evidence>
<dbReference type="EMBL" id="GEBQ01002805">
    <property type="protein sequence ID" value="JAT37172.1"/>
    <property type="molecule type" value="Transcribed_RNA"/>
</dbReference>